<dbReference type="EMBL" id="ML993934">
    <property type="protein sequence ID" value="KAF2202511.1"/>
    <property type="molecule type" value="Genomic_DNA"/>
</dbReference>
<evidence type="ECO:0008006" key="5">
    <source>
        <dbReference type="Google" id="ProtNLM"/>
    </source>
</evidence>
<keyword evidence="4" id="KW-1185">Reference proteome</keyword>
<dbReference type="Pfam" id="PF13668">
    <property type="entry name" value="Ferritin_2"/>
    <property type="match status" value="1"/>
</dbReference>
<gene>
    <name evidence="3" type="ORF">GQ43DRAFT_448061</name>
</gene>
<evidence type="ECO:0000256" key="1">
    <source>
        <dbReference type="SAM" id="MobiDB-lite"/>
    </source>
</evidence>
<evidence type="ECO:0000313" key="4">
    <source>
        <dbReference type="Proteomes" id="UP000799536"/>
    </source>
</evidence>
<accession>A0A9P4JQG9</accession>
<comment type="caution">
    <text evidence="3">The sequence shown here is derived from an EMBL/GenBank/DDBJ whole genome shotgun (WGS) entry which is preliminary data.</text>
</comment>
<sequence>MISKFALLGLAGLAVAAPANTVPAIVTKAPTGTEPGAAPTRVSDKVTGVTSHGPYSGTPTTTGALKAPTTLALKMDGPPVPNPTATYYNKNGLLSQPAPLPYMPGVAGGKGVNNTLPRYMVESDFDFQSVALGLHQEYIELDLFNNGLATFSEEDFLEAGLTAEDRAFIAFMAVQESDHATLLTNMLGEAAPKQCTYNYPYKTVREFIDFNIKVTRFGESGTWGFLSHLDSREVSTLLVQAESVEARQQMAFRQMLGLHPMPFSFVPGVPQSWHWTLLAPYISSCPANNTRLTWQNFPALNIVNQPNPNRIHPNDTANYELVGRRQADPSNSTLPKDESCVNSNTTGVSCGPAISRNRTEPLTFPGRQVFLEWEDAGKPVGPNNSYITNTTAGEPKFVAWLSQLNLTYTPLNVTGPNSGFTYQPPNEVYVGDPAVNGTVFLAITDSDLYLTPFNLTLINPHVKALGLFLAG</sequence>
<dbReference type="OrthoDB" id="2098436at2759"/>
<feature type="chain" id="PRO_5040441565" description="Rds1 protein" evidence="2">
    <location>
        <begin position="17"/>
        <end position="471"/>
    </location>
</feature>
<evidence type="ECO:0000256" key="2">
    <source>
        <dbReference type="SAM" id="SignalP"/>
    </source>
</evidence>
<dbReference type="PANTHER" id="PTHR38705">
    <property type="entry name" value="PROTEIN RDS1"/>
    <property type="match status" value="1"/>
</dbReference>
<dbReference type="Proteomes" id="UP000799536">
    <property type="component" value="Unassembled WGS sequence"/>
</dbReference>
<reference evidence="3" key="1">
    <citation type="journal article" date="2020" name="Stud. Mycol.">
        <title>101 Dothideomycetes genomes: a test case for predicting lifestyles and emergence of pathogens.</title>
        <authorList>
            <person name="Haridas S."/>
            <person name="Albert R."/>
            <person name="Binder M."/>
            <person name="Bloem J."/>
            <person name="Labutti K."/>
            <person name="Salamov A."/>
            <person name="Andreopoulos B."/>
            <person name="Baker S."/>
            <person name="Barry K."/>
            <person name="Bills G."/>
            <person name="Bluhm B."/>
            <person name="Cannon C."/>
            <person name="Castanera R."/>
            <person name="Culley D."/>
            <person name="Daum C."/>
            <person name="Ezra D."/>
            <person name="Gonzalez J."/>
            <person name="Henrissat B."/>
            <person name="Kuo A."/>
            <person name="Liang C."/>
            <person name="Lipzen A."/>
            <person name="Lutzoni F."/>
            <person name="Magnuson J."/>
            <person name="Mondo S."/>
            <person name="Nolan M."/>
            <person name="Ohm R."/>
            <person name="Pangilinan J."/>
            <person name="Park H.-J."/>
            <person name="Ramirez L."/>
            <person name="Alfaro M."/>
            <person name="Sun H."/>
            <person name="Tritt A."/>
            <person name="Yoshinaga Y."/>
            <person name="Zwiers L.-H."/>
            <person name="Turgeon B."/>
            <person name="Goodwin S."/>
            <person name="Spatafora J."/>
            <person name="Crous P."/>
            <person name="Grigoriev I."/>
        </authorList>
    </citation>
    <scope>NUCLEOTIDE SEQUENCE</scope>
    <source>
        <strain evidence="3">ATCC 74209</strain>
    </source>
</reference>
<feature type="region of interest" description="Disordered" evidence="1">
    <location>
        <begin position="29"/>
        <end position="63"/>
    </location>
</feature>
<name>A0A9P4JQG9_9PLEO</name>
<feature type="signal peptide" evidence="2">
    <location>
        <begin position="1"/>
        <end position="16"/>
    </location>
</feature>
<protein>
    <recommendedName>
        <fullName evidence="5">Rds1 protein</fullName>
    </recommendedName>
</protein>
<dbReference type="AlphaFoldDB" id="A0A9P4JQG9"/>
<evidence type="ECO:0000313" key="3">
    <source>
        <dbReference type="EMBL" id="KAF2202511.1"/>
    </source>
</evidence>
<dbReference type="InterPro" id="IPR039254">
    <property type="entry name" value="Rds1"/>
</dbReference>
<keyword evidence="2" id="KW-0732">Signal</keyword>
<dbReference type="PANTHER" id="PTHR38705:SF5">
    <property type="entry name" value="RESPONSE PROTEIN RDS1, PUTATIVE (AFU_ORTHOLOGUE AFUA_5G12490)-RELATED"/>
    <property type="match status" value="1"/>
</dbReference>
<proteinExistence type="predicted"/>
<organism evidence="3 4">
    <name type="scientific">Delitschia confertaspora ATCC 74209</name>
    <dbReference type="NCBI Taxonomy" id="1513339"/>
    <lineage>
        <taxon>Eukaryota</taxon>
        <taxon>Fungi</taxon>
        <taxon>Dikarya</taxon>
        <taxon>Ascomycota</taxon>
        <taxon>Pezizomycotina</taxon>
        <taxon>Dothideomycetes</taxon>
        <taxon>Pleosporomycetidae</taxon>
        <taxon>Pleosporales</taxon>
        <taxon>Delitschiaceae</taxon>
        <taxon>Delitschia</taxon>
    </lineage>
</organism>